<dbReference type="PIR" id="C87675">
    <property type="entry name" value="C87675"/>
</dbReference>
<keyword evidence="3" id="KW-1185">Reference proteome</keyword>
<organism evidence="2 3">
    <name type="scientific">Caulobacter vibrioides (strain ATCC 19089 / CIP 103742 / CB 15)</name>
    <name type="common">Caulobacter crescentus</name>
    <dbReference type="NCBI Taxonomy" id="190650"/>
    <lineage>
        <taxon>Bacteria</taxon>
        <taxon>Pseudomonadati</taxon>
        <taxon>Pseudomonadota</taxon>
        <taxon>Alphaproteobacteria</taxon>
        <taxon>Caulobacterales</taxon>
        <taxon>Caulobacteraceae</taxon>
        <taxon>Caulobacter</taxon>
    </lineage>
</organism>
<dbReference type="HOGENOM" id="CLU_3286828_0_0_5"/>
<gene>
    <name evidence="2" type="ordered locus">CC_3437</name>
</gene>
<dbReference type="KEGG" id="ccr:CC_3437"/>
<proteinExistence type="predicted"/>
<feature type="region of interest" description="Disordered" evidence="1">
    <location>
        <begin position="1"/>
        <end position="40"/>
    </location>
</feature>
<name>Q9A2W9_CAUVC</name>
<sequence length="40" mass="4347">MTILAHALSSKASRGRDRALPGAEGETAPETLKQKDRARR</sequence>
<dbReference type="EnsemblBacteria" id="AAK25399">
    <property type="protein sequence ID" value="AAK25399"/>
    <property type="gene ID" value="CC_3437"/>
</dbReference>
<accession>Q9A2W9</accession>
<protein>
    <submittedName>
        <fullName evidence="2">Uncharacterized protein</fullName>
    </submittedName>
</protein>
<reference evidence="2 3" key="1">
    <citation type="journal article" date="2001" name="Proc. Natl. Acad. Sci. U.S.A.">
        <title>Complete genome sequence of Caulobacter crescentus.</title>
        <authorList>
            <person name="Nierman W.C."/>
            <person name="Feldblyum T.V."/>
            <person name="Laub M.T."/>
            <person name="Paulsen I.T."/>
            <person name="Nelson K.E."/>
            <person name="Eisen J.A."/>
            <person name="Heidelberg J.F."/>
            <person name="Alley M.R."/>
            <person name="Ohta N."/>
            <person name="Maddock J.R."/>
            <person name="Potocka I."/>
            <person name="Nelson W.C."/>
            <person name="Newton A."/>
            <person name="Stephens C."/>
            <person name="Phadke N.D."/>
            <person name="Ely B."/>
            <person name="DeBoy R.T."/>
            <person name="Dodson R.J."/>
            <person name="Durkin A.S."/>
            <person name="Gwinn M.L."/>
            <person name="Haft D.H."/>
            <person name="Kolonay J.F."/>
            <person name="Smit J."/>
            <person name="Craven M.B."/>
            <person name="Khouri H."/>
            <person name="Shetty J."/>
            <person name="Berry K."/>
            <person name="Utterback T."/>
            <person name="Tran K."/>
            <person name="Wolf A."/>
            <person name="Vamathevan J."/>
            <person name="Ermolaeva M."/>
            <person name="White O."/>
            <person name="Salzberg S.L."/>
            <person name="Venter J.C."/>
            <person name="Shapiro L."/>
            <person name="Fraser C.M."/>
        </authorList>
    </citation>
    <scope>NUCLEOTIDE SEQUENCE [LARGE SCALE GENOMIC DNA]</scope>
    <source>
        <strain evidence="3">ATCC 19089 / CB15</strain>
    </source>
</reference>
<dbReference type="STRING" id="190650.CC_3437"/>
<dbReference type="AlphaFoldDB" id="Q9A2W9"/>
<evidence type="ECO:0000256" key="1">
    <source>
        <dbReference type="SAM" id="MobiDB-lite"/>
    </source>
</evidence>
<dbReference type="EMBL" id="AE005673">
    <property type="protein sequence ID" value="AAK25399.1"/>
    <property type="molecule type" value="Genomic_DNA"/>
</dbReference>
<evidence type="ECO:0000313" key="2">
    <source>
        <dbReference type="EMBL" id="AAK25399.1"/>
    </source>
</evidence>
<dbReference type="Proteomes" id="UP000001816">
    <property type="component" value="Chromosome"/>
</dbReference>
<dbReference type="BioCyc" id="CAULO:CC3437-MONOMER"/>
<dbReference type="SMR" id="Q9A2W9"/>
<evidence type="ECO:0000313" key="3">
    <source>
        <dbReference type="Proteomes" id="UP000001816"/>
    </source>
</evidence>